<sequence>MKAIVANLILGSVACIASSSLPVLADVSSQNQNAPDTPANLSAKSLESPGVFVLPSAYIFEAESVVYSISLEDKEYIKNVIQQDDWKPNQNIFNSTIDLTSKGSGLTDRLGVSLKREPYLNGNDQEDLIFGKHHTFWQSEKQQNYWGLTTVKTWGESKTGDLSVEQLDYIDSAPILAPGASTLTISGGSKQNLVKHQNTLLGKVSEFQGGVAFHQSLAEEVTVGLGFVYEDFLLGFSQFTYQPDNFPLHTTVSVLQGKEGIELYSHLKLQPSEEIVFNLYADEKDQKFDFNWGLVSGLTLIADGNSETERLRAGAELTFKNEFFSFLAKAQLNNNNELQWRINSKLGNFRLNYTTDDSKTNTEIKYNFNSVQESGFQFAVFFENKNRQRRKKEENLAVWGWNIHSPEKLGKNRYRWEIDLGYGFGSEGEGAIASIGAAINPSLSMKLSYEEVSLTSDETKVKLELSSD</sequence>
<protein>
    <recommendedName>
        <fullName evidence="4">DUF5723 domain-containing protein</fullName>
    </recommendedName>
</protein>
<proteinExistence type="predicted"/>
<feature type="signal peptide" evidence="1">
    <location>
        <begin position="1"/>
        <end position="25"/>
    </location>
</feature>
<dbReference type="Proteomes" id="UP000320055">
    <property type="component" value="Unassembled WGS sequence"/>
</dbReference>
<feature type="chain" id="PRO_5021932571" description="DUF5723 domain-containing protein" evidence="1">
    <location>
        <begin position="26"/>
        <end position="468"/>
    </location>
</feature>
<dbReference type="AlphaFoldDB" id="A0A563W286"/>
<evidence type="ECO:0008006" key="4">
    <source>
        <dbReference type="Google" id="ProtNLM"/>
    </source>
</evidence>
<keyword evidence="1" id="KW-0732">Signal</keyword>
<name>A0A563W286_9CYAN</name>
<organism evidence="2 3">
    <name type="scientific">Hyella patelloides LEGE 07179</name>
    <dbReference type="NCBI Taxonomy" id="945734"/>
    <lineage>
        <taxon>Bacteria</taxon>
        <taxon>Bacillati</taxon>
        <taxon>Cyanobacteriota</taxon>
        <taxon>Cyanophyceae</taxon>
        <taxon>Pleurocapsales</taxon>
        <taxon>Hyellaceae</taxon>
        <taxon>Hyella</taxon>
    </lineage>
</organism>
<gene>
    <name evidence="2" type="ORF">H1P_640022</name>
</gene>
<evidence type="ECO:0000256" key="1">
    <source>
        <dbReference type="SAM" id="SignalP"/>
    </source>
</evidence>
<dbReference type="RefSeq" id="WP_144867240.1">
    <property type="nucleotide sequence ID" value="NZ_LR213823.1"/>
</dbReference>
<accession>A0A563W286</accession>
<evidence type="ECO:0000313" key="3">
    <source>
        <dbReference type="Proteomes" id="UP000320055"/>
    </source>
</evidence>
<dbReference type="OrthoDB" id="580948at2"/>
<dbReference type="PROSITE" id="PS51257">
    <property type="entry name" value="PROKAR_LIPOPROTEIN"/>
    <property type="match status" value="1"/>
</dbReference>
<evidence type="ECO:0000313" key="2">
    <source>
        <dbReference type="EMBL" id="VEP17755.1"/>
    </source>
</evidence>
<dbReference type="EMBL" id="CAACVJ010000601">
    <property type="protein sequence ID" value="VEP17755.1"/>
    <property type="molecule type" value="Genomic_DNA"/>
</dbReference>
<reference evidence="2 3" key="1">
    <citation type="submission" date="2019-01" db="EMBL/GenBank/DDBJ databases">
        <authorList>
            <person name="Brito A."/>
        </authorList>
    </citation>
    <scope>NUCLEOTIDE SEQUENCE [LARGE SCALE GENOMIC DNA]</scope>
    <source>
        <strain evidence="2">1</strain>
    </source>
</reference>
<keyword evidence="3" id="KW-1185">Reference proteome</keyword>